<dbReference type="InterPro" id="IPR006379">
    <property type="entry name" value="HAD-SF_hydro_IIB"/>
</dbReference>
<gene>
    <name evidence="1" type="ORF">ACFORF_10330</name>
</gene>
<dbReference type="InterPro" id="IPR023214">
    <property type="entry name" value="HAD_sf"/>
</dbReference>
<dbReference type="RefSeq" id="WP_380427940.1">
    <property type="nucleotide sequence ID" value="NZ_JBHRZV010000052.1"/>
</dbReference>
<dbReference type="Gene3D" id="3.30.1240.10">
    <property type="match status" value="1"/>
</dbReference>
<accession>A0ABV8CY30</accession>
<dbReference type="NCBIfam" id="TIGR01484">
    <property type="entry name" value="HAD-SF-IIB"/>
    <property type="match status" value="1"/>
</dbReference>
<dbReference type="EMBL" id="JBHRZV010000052">
    <property type="protein sequence ID" value="MFC3928947.1"/>
    <property type="molecule type" value="Genomic_DNA"/>
</dbReference>
<proteinExistence type="predicted"/>
<protein>
    <submittedName>
        <fullName evidence="1">HAD-IIB family hydrolase</fullName>
    </submittedName>
</protein>
<organism evidence="1 2">
    <name type="scientific">Streptococcus caprae</name>
    <dbReference type="NCBI Taxonomy" id="1640501"/>
    <lineage>
        <taxon>Bacteria</taxon>
        <taxon>Bacillati</taxon>
        <taxon>Bacillota</taxon>
        <taxon>Bacilli</taxon>
        <taxon>Lactobacillales</taxon>
        <taxon>Streptococcaceae</taxon>
        <taxon>Streptococcus</taxon>
    </lineage>
</organism>
<keyword evidence="1" id="KW-0378">Hydrolase</keyword>
<sequence length="259" mass="29274">MKFVFDLDGTLCFDGHHLHEEILAVLNQAANYGHEVVFASARSYRDCVGVLGESLKNNLVIALNGGLAYQNGHVIFARHLQEQAFHTALSWCRQYNLPFFVDDTFNYATEISHKMPFISTVDPLKIAEQIPVSQLTNPIKLVIYLGDYEELVEDICDDLESLGQLGVSYHAHEKCLYINPYETNKATTVEELIGEDFVTFGNDKNDKQLFKDALYAVQVGDYKPLTKYADEQILLTGSYETAIAAKILNLFAHFKVEHE</sequence>
<dbReference type="Proteomes" id="UP001595807">
    <property type="component" value="Unassembled WGS sequence"/>
</dbReference>
<keyword evidence="2" id="KW-1185">Reference proteome</keyword>
<dbReference type="PANTHER" id="PTHR10000">
    <property type="entry name" value="PHOSPHOSERINE PHOSPHATASE"/>
    <property type="match status" value="1"/>
</dbReference>
<evidence type="ECO:0000313" key="1">
    <source>
        <dbReference type="EMBL" id="MFC3928947.1"/>
    </source>
</evidence>
<dbReference type="Pfam" id="PF08282">
    <property type="entry name" value="Hydrolase_3"/>
    <property type="match status" value="1"/>
</dbReference>
<comment type="caution">
    <text evidence="1">The sequence shown here is derived from an EMBL/GenBank/DDBJ whole genome shotgun (WGS) entry which is preliminary data.</text>
</comment>
<dbReference type="PANTHER" id="PTHR10000:SF8">
    <property type="entry name" value="HAD SUPERFAMILY HYDROLASE-LIKE, TYPE 3"/>
    <property type="match status" value="1"/>
</dbReference>
<name>A0ABV8CY30_9STRE</name>
<dbReference type="GO" id="GO:0016787">
    <property type="term" value="F:hydrolase activity"/>
    <property type="evidence" value="ECO:0007669"/>
    <property type="project" value="UniProtKB-KW"/>
</dbReference>
<dbReference type="InterPro" id="IPR036412">
    <property type="entry name" value="HAD-like_sf"/>
</dbReference>
<evidence type="ECO:0000313" key="2">
    <source>
        <dbReference type="Proteomes" id="UP001595807"/>
    </source>
</evidence>
<reference evidence="2" key="1">
    <citation type="journal article" date="2019" name="Int. J. Syst. Evol. Microbiol.">
        <title>The Global Catalogue of Microorganisms (GCM) 10K type strain sequencing project: providing services to taxonomists for standard genome sequencing and annotation.</title>
        <authorList>
            <consortium name="The Broad Institute Genomics Platform"/>
            <consortium name="The Broad Institute Genome Sequencing Center for Infectious Disease"/>
            <person name="Wu L."/>
            <person name="Ma J."/>
        </authorList>
    </citation>
    <scope>NUCLEOTIDE SEQUENCE [LARGE SCALE GENOMIC DNA]</scope>
    <source>
        <strain evidence="2">CCUG 67170</strain>
    </source>
</reference>
<dbReference type="Gene3D" id="3.40.50.1000">
    <property type="entry name" value="HAD superfamily/HAD-like"/>
    <property type="match status" value="1"/>
</dbReference>
<dbReference type="SUPFAM" id="SSF56784">
    <property type="entry name" value="HAD-like"/>
    <property type="match status" value="1"/>
</dbReference>